<name>G4Z0T7_PHYSP</name>
<evidence type="ECO:0000256" key="1">
    <source>
        <dbReference type="ARBA" id="ARBA00001968"/>
    </source>
</evidence>
<accession>G4Z0T7</accession>
<dbReference type="GeneID" id="20643282"/>
<keyword evidence="2" id="KW-0479">Metal-binding</keyword>
<dbReference type="KEGG" id="psoj:PHYSODRAFT_310533"/>
<dbReference type="OMA" id="TRIHVEC"/>
<evidence type="ECO:0000313" key="5">
    <source>
        <dbReference type="Proteomes" id="UP000002640"/>
    </source>
</evidence>
<dbReference type="EMBL" id="JH159152">
    <property type="protein sequence ID" value="EGZ22776.1"/>
    <property type="molecule type" value="Genomic_DNA"/>
</dbReference>
<keyword evidence="5" id="KW-1185">Reference proteome</keyword>
<evidence type="ECO:0000313" key="4">
    <source>
        <dbReference type="EMBL" id="EGZ22776.1"/>
    </source>
</evidence>
<feature type="domain" description="DDE Tnp4" evidence="3">
    <location>
        <begin position="53"/>
        <end position="113"/>
    </location>
</feature>
<gene>
    <name evidence="4" type="ORF">PHYSODRAFT_310533</name>
</gene>
<dbReference type="InterPro" id="IPR027806">
    <property type="entry name" value="HARBI1_dom"/>
</dbReference>
<comment type="cofactor">
    <cofactor evidence="1">
        <name>a divalent metal cation</name>
        <dbReference type="ChEBI" id="CHEBI:60240"/>
    </cofactor>
</comment>
<evidence type="ECO:0000256" key="2">
    <source>
        <dbReference type="ARBA" id="ARBA00022723"/>
    </source>
</evidence>
<dbReference type="AlphaFoldDB" id="G4Z0T7"/>
<dbReference type="RefSeq" id="XP_009518064.1">
    <property type="nucleotide sequence ID" value="XM_009519769.1"/>
</dbReference>
<dbReference type="Pfam" id="PF13359">
    <property type="entry name" value="DDE_Tnp_4"/>
    <property type="match status" value="1"/>
</dbReference>
<proteinExistence type="predicted"/>
<evidence type="ECO:0000259" key="3">
    <source>
        <dbReference type="Pfam" id="PF13359"/>
    </source>
</evidence>
<dbReference type="Proteomes" id="UP000002640">
    <property type="component" value="Unassembled WGS sequence"/>
</dbReference>
<dbReference type="InParanoid" id="G4Z0T7"/>
<organism evidence="4 5">
    <name type="scientific">Phytophthora sojae (strain P6497)</name>
    <name type="common">Soybean stem and root rot agent</name>
    <name type="synonym">Phytophthora megasperma f. sp. glycines</name>
    <dbReference type="NCBI Taxonomy" id="1094619"/>
    <lineage>
        <taxon>Eukaryota</taxon>
        <taxon>Sar</taxon>
        <taxon>Stramenopiles</taxon>
        <taxon>Oomycota</taxon>
        <taxon>Peronosporomycetes</taxon>
        <taxon>Peronosporales</taxon>
        <taxon>Peronosporaceae</taxon>
        <taxon>Phytophthora</taxon>
    </lineage>
</organism>
<sequence>MMNDIIYFPAPTADAEWDDMVDGFYDKSGKPSYNCLAAIDYRNKFRYIGVFSGSKHLTRKQRCYNYHLFPTRIHVECVFSKLKARFKVIHGVMDRRSYTVNARMTCVAAVLHNLLVDIGDKEEFDYTRNDDEREQARVVMNAYNPNWDRTQAEVELAERK</sequence>
<dbReference type="GO" id="GO:0046872">
    <property type="term" value="F:metal ion binding"/>
    <property type="evidence" value="ECO:0007669"/>
    <property type="project" value="UniProtKB-KW"/>
</dbReference>
<protein>
    <recommendedName>
        <fullName evidence="3">DDE Tnp4 domain-containing protein</fullName>
    </recommendedName>
</protein>
<reference evidence="4 5" key="1">
    <citation type="journal article" date="2006" name="Science">
        <title>Phytophthora genome sequences uncover evolutionary origins and mechanisms of pathogenesis.</title>
        <authorList>
            <person name="Tyler B.M."/>
            <person name="Tripathy S."/>
            <person name="Zhang X."/>
            <person name="Dehal P."/>
            <person name="Jiang R.H."/>
            <person name="Aerts A."/>
            <person name="Arredondo F.D."/>
            <person name="Baxter L."/>
            <person name="Bensasson D."/>
            <person name="Beynon J.L."/>
            <person name="Chapman J."/>
            <person name="Damasceno C.M."/>
            <person name="Dorrance A.E."/>
            <person name="Dou D."/>
            <person name="Dickerman A.W."/>
            <person name="Dubchak I.L."/>
            <person name="Garbelotto M."/>
            <person name="Gijzen M."/>
            <person name="Gordon S.G."/>
            <person name="Govers F."/>
            <person name="Grunwald N.J."/>
            <person name="Huang W."/>
            <person name="Ivors K.L."/>
            <person name="Jones R.W."/>
            <person name="Kamoun S."/>
            <person name="Krampis K."/>
            <person name="Lamour K.H."/>
            <person name="Lee M.K."/>
            <person name="McDonald W.H."/>
            <person name="Medina M."/>
            <person name="Meijer H.J."/>
            <person name="Nordberg E.K."/>
            <person name="Maclean D.J."/>
            <person name="Ospina-Giraldo M.D."/>
            <person name="Morris P.F."/>
            <person name="Phuntumart V."/>
            <person name="Putnam N.H."/>
            <person name="Rash S."/>
            <person name="Rose J.K."/>
            <person name="Sakihama Y."/>
            <person name="Salamov A.A."/>
            <person name="Savidor A."/>
            <person name="Scheuring C.F."/>
            <person name="Smith B.M."/>
            <person name="Sobral B.W."/>
            <person name="Terry A."/>
            <person name="Torto-Alalibo T.A."/>
            <person name="Win J."/>
            <person name="Xu Z."/>
            <person name="Zhang H."/>
            <person name="Grigoriev I.V."/>
            <person name="Rokhsar D.S."/>
            <person name="Boore J.L."/>
        </authorList>
    </citation>
    <scope>NUCLEOTIDE SEQUENCE [LARGE SCALE GENOMIC DNA]</scope>
    <source>
        <strain evidence="4 5">P6497</strain>
    </source>
</reference>